<evidence type="ECO:0000256" key="1">
    <source>
        <dbReference type="ARBA" id="ARBA00007465"/>
    </source>
</evidence>
<evidence type="ECO:0000256" key="4">
    <source>
        <dbReference type="ARBA" id="ARBA00022980"/>
    </source>
</evidence>
<dbReference type="PANTHER" id="PTHR11831">
    <property type="entry name" value="30S 40S RIBOSOMAL PROTEIN"/>
    <property type="match status" value="1"/>
</dbReference>
<evidence type="ECO:0000259" key="10">
    <source>
        <dbReference type="SMART" id="SM01390"/>
    </source>
</evidence>
<keyword evidence="5 7" id="KW-0687">Ribonucleoprotein</keyword>
<dbReference type="HAMAP" id="MF_01306_B">
    <property type="entry name" value="Ribosomal_uS4_B"/>
    <property type="match status" value="1"/>
</dbReference>
<dbReference type="Pfam" id="PF00163">
    <property type="entry name" value="Ribosomal_S4"/>
    <property type="match status" value="1"/>
</dbReference>
<dbReference type="InterPro" id="IPR002942">
    <property type="entry name" value="S4_RNA-bd"/>
</dbReference>
<dbReference type="GO" id="GO:0019843">
    <property type="term" value="F:rRNA binding"/>
    <property type="evidence" value="ECO:0007669"/>
    <property type="project" value="UniProtKB-UniRule"/>
</dbReference>
<accession>A0A1G2F255</accession>
<dbReference type="PROSITE" id="PS50889">
    <property type="entry name" value="S4"/>
    <property type="match status" value="1"/>
</dbReference>
<dbReference type="AlphaFoldDB" id="A0A1G2F255"/>
<dbReference type="InterPro" id="IPR005709">
    <property type="entry name" value="Ribosomal_uS4_bac-type"/>
</dbReference>
<comment type="subunit">
    <text evidence="7">Part of the 30S ribosomal subunit. Contacts protein S5. The interaction surface between S4 and S5 is involved in control of translational fidelity.</text>
</comment>
<feature type="domain" description="Small ribosomal subunit protein uS4 N-terminal" evidence="10">
    <location>
        <begin position="3"/>
        <end position="100"/>
    </location>
</feature>
<dbReference type="InterPro" id="IPR018079">
    <property type="entry name" value="Ribosomal_uS4_CS"/>
</dbReference>
<reference evidence="11 12" key="1">
    <citation type="journal article" date="2016" name="Nat. Commun.">
        <title>Thousands of microbial genomes shed light on interconnected biogeochemical processes in an aquifer system.</title>
        <authorList>
            <person name="Anantharaman K."/>
            <person name="Brown C.T."/>
            <person name="Hug L.A."/>
            <person name="Sharon I."/>
            <person name="Castelle C.J."/>
            <person name="Probst A.J."/>
            <person name="Thomas B.C."/>
            <person name="Singh A."/>
            <person name="Wilkins M.J."/>
            <person name="Karaoz U."/>
            <person name="Brodie E.L."/>
            <person name="Williams K.H."/>
            <person name="Hubbard S.S."/>
            <person name="Banfield J.F."/>
        </authorList>
    </citation>
    <scope>NUCLEOTIDE SEQUENCE [LARGE SCALE GENOMIC DNA]</scope>
</reference>
<evidence type="ECO:0000256" key="2">
    <source>
        <dbReference type="ARBA" id="ARBA00022730"/>
    </source>
</evidence>
<dbReference type="NCBIfam" id="TIGR01017">
    <property type="entry name" value="rpsD_bact"/>
    <property type="match status" value="1"/>
</dbReference>
<dbReference type="Gene3D" id="1.10.1050.10">
    <property type="entry name" value="Ribosomal Protein S4 Delta 41, Chain A, domain 1"/>
    <property type="match status" value="1"/>
</dbReference>
<dbReference type="GO" id="GO:0042274">
    <property type="term" value="P:ribosomal small subunit biogenesis"/>
    <property type="evidence" value="ECO:0007669"/>
    <property type="project" value="TreeGrafter"/>
</dbReference>
<feature type="domain" description="RNA-binding S4" evidence="9">
    <location>
        <begin position="101"/>
        <end position="164"/>
    </location>
</feature>
<keyword evidence="4 7" id="KW-0689">Ribosomal protein</keyword>
<evidence type="ECO:0000256" key="3">
    <source>
        <dbReference type="ARBA" id="ARBA00022884"/>
    </source>
</evidence>
<dbReference type="EMBL" id="MHMS01000020">
    <property type="protein sequence ID" value="OGZ31842.1"/>
    <property type="molecule type" value="Genomic_DNA"/>
</dbReference>
<dbReference type="NCBIfam" id="NF003717">
    <property type="entry name" value="PRK05327.1"/>
    <property type="match status" value="1"/>
</dbReference>
<dbReference type="PROSITE" id="PS00632">
    <property type="entry name" value="RIBOSOMAL_S4"/>
    <property type="match status" value="1"/>
</dbReference>
<dbReference type="Pfam" id="PF01479">
    <property type="entry name" value="S4"/>
    <property type="match status" value="1"/>
</dbReference>
<dbReference type="GO" id="GO:0015935">
    <property type="term" value="C:small ribosomal subunit"/>
    <property type="evidence" value="ECO:0007669"/>
    <property type="project" value="InterPro"/>
</dbReference>
<keyword evidence="2 7" id="KW-0699">rRNA-binding</keyword>
<evidence type="ECO:0000256" key="6">
    <source>
        <dbReference type="ARBA" id="ARBA00035254"/>
    </source>
</evidence>
<sequence length="211" mass="24101">MSIFTDSKCKICRRAGEKLFLKGEKCFSVKCPLVKKPYPPGIFGPVSRRRPPSEYGDQLKEKQKLRFAYGLREKQFANYVEKATKKRDIENTLQLIRFLESRLDNVVFKMGLAKSRSAARQLVSHGYIAINGRKTTIPSFGVKEGDLIQINPPKTAKPVFRDLDVTLKKHQPPSWIELDKNQKTAKIIAMPSLKETAGNIDLNKIIEFYTK</sequence>
<dbReference type="CDD" id="cd00165">
    <property type="entry name" value="S4"/>
    <property type="match status" value="1"/>
</dbReference>
<dbReference type="SUPFAM" id="SSF55174">
    <property type="entry name" value="Alpha-L RNA-binding motif"/>
    <property type="match status" value="1"/>
</dbReference>
<evidence type="ECO:0000256" key="5">
    <source>
        <dbReference type="ARBA" id="ARBA00023274"/>
    </source>
</evidence>
<proteinExistence type="inferred from homology"/>
<gene>
    <name evidence="7" type="primary">rpsD</name>
    <name evidence="11" type="ORF">A3H02_00520</name>
</gene>
<dbReference type="SMART" id="SM01390">
    <property type="entry name" value="Ribosomal_S4"/>
    <property type="match status" value="1"/>
</dbReference>
<organism evidence="11 12">
    <name type="scientific">Candidatus Niyogibacteria bacterium RIFCSPLOWO2_12_FULL_41_13</name>
    <dbReference type="NCBI Taxonomy" id="1801726"/>
    <lineage>
        <taxon>Bacteria</taxon>
        <taxon>Candidatus Niyogiibacteriota</taxon>
    </lineage>
</organism>
<keyword evidence="3 7" id="KW-0694">RNA-binding</keyword>
<dbReference type="Proteomes" id="UP000176787">
    <property type="component" value="Unassembled WGS sequence"/>
</dbReference>
<dbReference type="PANTHER" id="PTHR11831:SF4">
    <property type="entry name" value="SMALL RIBOSOMAL SUBUNIT PROTEIN US4M"/>
    <property type="match status" value="1"/>
</dbReference>
<evidence type="ECO:0000313" key="12">
    <source>
        <dbReference type="Proteomes" id="UP000176787"/>
    </source>
</evidence>
<dbReference type="GO" id="GO:0003735">
    <property type="term" value="F:structural constituent of ribosome"/>
    <property type="evidence" value="ECO:0007669"/>
    <property type="project" value="InterPro"/>
</dbReference>
<evidence type="ECO:0000313" key="11">
    <source>
        <dbReference type="EMBL" id="OGZ31842.1"/>
    </source>
</evidence>
<dbReference type="STRING" id="1801726.A3H02_00520"/>
<dbReference type="FunFam" id="3.10.290.10:FF:000001">
    <property type="entry name" value="30S ribosomal protein S4"/>
    <property type="match status" value="1"/>
</dbReference>
<comment type="caution">
    <text evidence="11">The sequence shown here is derived from an EMBL/GenBank/DDBJ whole genome shotgun (WGS) entry which is preliminary data.</text>
</comment>
<dbReference type="GO" id="GO:0006412">
    <property type="term" value="P:translation"/>
    <property type="evidence" value="ECO:0007669"/>
    <property type="project" value="UniProtKB-UniRule"/>
</dbReference>
<name>A0A1G2F255_9BACT</name>
<dbReference type="Gene3D" id="3.10.290.10">
    <property type="entry name" value="RNA-binding S4 domain"/>
    <property type="match status" value="1"/>
</dbReference>
<dbReference type="InterPro" id="IPR022801">
    <property type="entry name" value="Ribosomal_uS4"/>
</dbReference>
<dbReference type="InterPro" id="IPR001912">
    <property type="entry name" value="Ribosomal_uS4_N"/>
</dbReference>
<comment type="function">
    <text evidence="7">With S5 and S12 plays an important role in translational accuracy.</text>
</comment>
<comment type="similarity">
    <text evidence="1 7 8">Belongs to the universal ribosomal protein uS4 family.</text>
</comment>
<protein>
    <recommendedName>
        <fullName evidence="6 7">Small ribosomal subunit protein uS4</fullName>
    </recommendedName>
</protein>
<dbReference type="SMART" id="SM00363">
    <property type="entry name" value="S4"/>
    <property type="match status" value="1"/>
</dbReference>
<evidence type="ECO:0000256" key="7">
    <source>
        <dbReference type="HAMAP-Rule" id="MF_01306"/>
    </source>
</evidence>
<dbReference type="InterPro" id="IPR036986">
    <property type="entry name" value="S4_RNA-bd_sf"/>
</dbReference>
<comment type="function">
    <text evidence="7">One of the primary rRNA binding proteins, it binds directly to 16S rRNA where it nucleates assembly of the body of the 30S subunit.</text>
</comment>
<evidence type="ECO:0000256" key="8">
    <source>
        <dbReference type="RuleBase" id="RU003699"/>
    </source>
</evidence>
<evidence type="ECO:0000259" key="9">
    <source>
        <dbReference type="SMART" id="SM00363"/>
    </source>
</evidence>